<proteinExistence type="predicted"/>
<dbReference type="InterPro" id="IPR013088">
    <property type="entry name" value="Znf_NHR/GATA"/>
</dbReference>
<dbReference type="KEGG" id="zmk:HG535_0H02200"/>
<feature type="domain" description="GATA-type" evidence="10">
    <location>
        <begin position="362"/>
        <end position="415"/>
    </location>
</feature>
<sequence length="654" mass="71484">MTSRVIKDGNSIHYASKLQDAISDSSVEAIWKMYSMAKASLPYKDRMDNLTWRMLGMRMKSIHQQHKTPHVQTPVADTTKSNEFGHDFNYISHLKELNEKSPNEEIDVDMDYGVHDEGSNNNFFQDSINPLSTVLDDNITVPLSADPRENLQSHHHHYSSFSSHSQTVGFLTDTALHDQFNLFDNNSTTKELEQLDEHFGNEFSNSPAAMISDSSDSNLKDKNSLMTSEILGGQSSGTFFDETTANTPTIPNQSNFLDHFFPSSIQSVELPETAASANKDVSNFASVNNTPLPTPTSTKSNLSKKPNSTTTQPRRSSGVRKKPVSLRNIPSNASSTSLSSFNNDSNSTIGSLPNGSMKDNQNNKDTQCTNCHTKTTPLWRRDPIGNPLCNACGLFLKLHGVVRPLSLKTDIIKKRQRNNTSSTNNNSSNGTGSGTTSATTPSNNLSKQSKSSSPNFDELKPLRKSASNTSPHTIAKRKSATNLKKITSNSPMSSTGMVSNDIGILNNDLMRNADSSLLGHQPVERVSTPKEIRSFDFFESSMYSTTTTNNNTYHNNNNNTNTNTVDTTSRPSSMSTNSMNITNKSLGSPSLGSFDSGNEMGKKNSVSSSASVSTTPLRNDSNGSNRSPQKKVSSGVQHGTGNGNTNWEWLSLSL</sequence>
<keyword evidence="6" id="KW-0804">Transcription</keyword>
<dbReference type="OrthoDB" id="515401at2759"/>
<keyword evidence="4" id="KW-0862">Zinc</keyword>
<evidence type="ECO:0000256" key="7">
    <source>
        <dbReference type="ARBA" id="ARBA00023242"/>
    </source>
</evidence>
<dbReference type="GO" id="GO:0000981">
    <property type="term" value="F:DNA-binding transcription factor activity, RNA polymerase II-specific"/>
    <property type="evidence" value="ECO:0007669"/>
    <property type="project" value="TreeGrafter"/>
</dbReference>
<dbReference type="PANTHER" id="PTHR10071">
    <property type="entry name" value="TRANSCRIPTION FACTOR GATA FAMILY MEMBER"/>
    <property type="match status" value="1"/>
</dbReference>
<feature type="compositionally biased region" description="Polar residues" evidence="9">
    <location>
        <begin position="348"/>
        <end position="368"/>
    </location>
</feature>
<feature type="compositionally biased region" description="Polar residues" evidence="9">
    <location>
        <begin position="480"/>
        <end position="498"/>
    </location>
</feature>
<dbReference type="GO" id="GO:0000122">
    <property type="term" value="P:negative regulation of transcription by RNA polymerase II"/>
    <property type="evidence" value="ECO:0007669"/>
    <property type="project" value="TreeGrafter"/>
</dbReference>
<keyword evidence="12" id="KW-1185">Reference proteome</keyword>
<feature type="region of interest" description="Disordered" evidence="9">
    <location>
        <begin position="413"/>
        <end position="498"/>
    </location>
</feature>
<dbReference type="Proteomes" id="UP000509704">
    <property type="component" value="Chromosome 8"/>
</dbReference>
<evidence type="ECO:0000256" key="2">
    <source>
        <dbReference type="ARBA" id="ARBA00022723"/>
    </source>
</evidence>
<feature type="compositionally biased region" description="Low complexity" evidence="9">
    <location>
        <begin position="418"/>
        <end position="455"/>
    </location>
</feature>
<feature type="compositionally biased region" description="Low complexity" evidence="9">
    <location>
        <begin position="328"/>
        <end position="347"/>
    </location>
</feature>
<keyword evidence="5" id="KW-0805">Transcription regulation</keyword>
<feature type="compositionally biased region" description="Low complexity" evidence="9">
    <location>
        <begin position="548"/>
        <end position="585"/>
    </location>
</feature>
<dbReference type="SMART" id="SM00401">
    <property type="entry name" value="ZnF_GATA"/>
    <property type="match status" value="1"/>
</dbReference>
<dbReference type="GO" id="GO:0045944">
    <property type="term" value="P:positive regulation of transcription by RNA polymerase II"/>
    <property type="evidence" value="ECO:0007669"/>
    <property type="project" value="TreeGrafter"/>
</dbReference>
<feature type="compositionally biased region" description="Polar residues" evidence="9">
    <location>
        <begin position="284"/>
        <end position="315"/>
    </location>
</feature>
<dbReference type="GeneID" id="59238696"/>
<dbReference type="EMBL" id="CP058611">
    <property type="protein sequence ID" value="QLG74893.1"/>
    <property type="molecule type" value="Genomic_DNA"/>
</dbReference>
<dbReference type="AlphaFoldDB" id="A0A7H9B8P6"/>
<evidence type="ECO:0000313" key="11">
    <source>
        <dbReference type="EMBL" id="QLG74893.1"/>
    </source>
</evidence>
<organism evidence="11 12">
    <name type="scientific">Zygotorulaspora mrakii</name>
    <name type="common">Zygosaccharomyces mrakii</name>
    <dbReference type="NCBI Taxonomy" id="42260"/>
    <lineage>
        <taxon>Eukaryota</taxon>
        <taxon>Fungi</taxon>
        <taxon>Dikarya</taxon>
        <taxon>Ascomycota</taxon>
        <taxon>Saccharomycotina</taxon>
        <taxon>Saccharomycetes</taxon>
        <taxon>Saccharomycetales</taxon>
        <taxon>Saccharomycetaceae</taxon>
        <taxon>Zygotorulaspora</taxon>
    </lineage>
</organism>
<evidence type="ECO:0000256" key="8">
    <source>
        <dbReference type="PROSITE-ProRule" id="PRU00094"/>
    </source>
</evidence>
<evidence type="ECO:0000259" key="10">
    <source>
        <dbReference type="PROSITE" id="PS50114"/>
    </source>
</evidence>
<evidence type="ECO:0000256" key="1">
    <source>
        <dbReference type="ARBA" id="ARBA00004123"/>
    </source>
</evidence>
<name>A0A7H9B8P6_ZYGMR</name>
<gene>
    <name evidence="11" type="ORF">HG535_0H02200</name>
</gene>
<keyword evidence="2" id="KW-0479">Metal-binding</keyword>
<dbReference type="GO" id="GO:0005634">
    <property type="term" value="C:nucleus"/>
    <property type="evidence" value="ECO:0007669"/>
    <property type="project" value="UniProtKB-SubCell"/>
</dbReference>
<dbReference type="GO" id="GO:0000978">
    <property type="term" value="F:RNA polymerase II cis-regulatory region sequence-specific DNA binding"/>
    <property type="evidence" value="ECO:0007669"/>
    <property type="project" value="TreeGrafter"/>
</dbReference>
<protein>
    <recommendedName>
        <fullName evidence="10">GATA-type domain-containing protein</fullName>
    </recommendedName>
</protein>
<dbReference type="PROSITE" id="PS00344">
    <property type="entry name" value="GATA_ZN_FINGER_1"/>
    <property type="match status" value="1"/>
</dbReference>
<dbReference type="RefSeq" id="XP_037146618.1">
    <property type="nucleotide sequence ID" value="XM_037290723.1"/>
</dbReference>
<feature type="compositionally biased region" description="Polar residues" evidence="9">
    <location>
        <begin position="586"/>
        <end position="596"/>
    </location>
</feature>
<dbReference type="PRINTS" id="PR00619">
    <property type="entry name" value="GATAZNFINGER"/>
</dbReference>
<dbReference type="InterPro" id="IPR013860">
    <property type="entry name" value="AreA_GATA"/>
</dbReference>
<keyword evidence="7" id="KW-0539">Nucleus</keyword>
<dbReference type="Gene3D" id="3.30.50.10">
    <property type="entry name" value="Erythroid Transcription Factor GATA-1, subunit A"/>
    <property type="match status" value="1"/>
</dbReference>
<feature type="region of interest" description="Disordered" evidence="9">
    <location>
        <begin position="548"/>
        <end position="654"/>
    </location>
</feature>
<evidence type="ECO:0000256" key="6">
    <source>
        <dbReference type="ARBA" id="ARBA00023163"/>
    </source>
</evidence>
<reference evidence="11 12" key="1">
    <citation type="submission" date="2020-07" db="EMBL/GenBank/DDBJ databases">
        <title>The yeast mating-type switching endonuclease HO is a domesticated member of an unorthodox homing genetic element family.</title>
        <authorList>
            <person name="Coughlan A.Y."/>
            <person name="Lombardi L."/>
            <person name="Braun-Galleani S."/>
            <person name="Martos A.R."/>
            <person name="Galeote V."/>
            <person name="Bigey F."/>
            <person name="Dequin S."/>
            <person name="Byrne K.P."/>
            <person name="Wolfe K.H."/>
        </authorList>
    </citation>
    <scope>NUCLEOTIDE SEQUENCE [LARGE SCALE GENOMIC DNA]</scope>
    <source>
        <strain evidence="11 12">NRRL Y-6702</strain>
    </source>
</reference>
<dbReference type="CDD" id="cd00202">
    <property type="entry name" value="ZnF_GATA"/>
    <property type="match status" value="1"/>
</dbReference>
<evidence type="ECO:0000256" key="9">
    <source>
        <dbReference type="SAM" id="MobiDB-lite"/>
    </source>
</evidence>
<keyword evidence="3 8" id="KW-0863">Zinc-finger</keyword>
<evidence type="ECO:0000256" key="5">
    <source>
        <dbReference type="ARBA" id="ARBA00023015"/>
    </source>
</evidence>
<dbReference type="PANTHER" id="PTHR10071:SF281">
    <property type="entry name" value="BOX A-BINDING FACTOR-RELATED"/>
    <property type="match status" value="1"/>
</dbReference>
<evidence type="ECO:0000313" key="12">
    <source>
        <dbReference type="Proteomes" id="UP000509704"/>
    </source>
</evidence>
<feature type="compositionally biased region" description="Polar residues" evidence="9">
    <location>
        <begin position="614"/>
        <end position="654"/>
    </location>
</feature>
<dbReference type="Pfam" id="PF08550">
    <property type="entry name" value="GATA_AreA"/>
    <property type="match status" value="1"/>
</dbReference>
<dbReference type="GO" id="GO:0008270">
    <property type="term" value="F:zinc ion binding"/>
    <property type="evidence" value="ECO:0007669"/>
    <property type="project" value="UniProtKB-KW"/>
</dbReference>
<dbReference type="InterPro" id="IPR000679">
    <property type="entry name" value="Znf_GATA"/>
</dbReference>
<dbReference type="InterPro" id="IPR039355">
    <property type="entry name" value="Transcription_factor_GATA"/>
</dbReference>
<comment type="subcellular location">
    <subcellularLocation>
        <location evidence="1">Nucleus</location>
    </subcellularLocation>
</comment>
<dbReference type="SUPFAM" id="SSF57716">
    <property type="entry name" value="Glucocorticoid receptor-like (DNA-binding domain)"/>
    <property type="match status" value="1"/>
</dbReference>
<dbReference type="Pfam" id="PF00320">
    <property type="entry name" value="GATA"/>
    <property type="match status" value="1"/>
</dbReference>
<evidence type="ECO:0000256" key="4">
    <source>
        <dbReference type="ARBA" id="ARBA00022833"/>
    </source>
</evidence>
<evidence type="ECO:0000256" key="3">
    <source>
        <dbReference type="ARBA" id="ARBA00022771"/>
    </source>
</evidence>
<dbReference type="PROSITE" id="PS50114">
    <property type="entry name" value="GATA_ZN_FINGER_2"/>
    <property type="match status" value="1"/>
</dbReference>
<feature type="region of interest" description="Disordered" evidence="9">
    <location>
        <begin position="284"/>
        <end position="368"/>
    </location>
</feature>
<dbReference type="FunFam" id="3.30.50.10:FF:000007">
    <property type="entry name" value="Nitrogen regulatory AreA, N-terminal"/>
    <property type="match status" value="1"/>
</dbReference>
<accession>A0A7H9B8P6</accession>